<keyword evidence="3" id="KW-1185">Reference proteome</keyword>
<gene>
    <name evidence="2" type="ORF">BV98_002281</name>
</gene>
<evidence type="ECO:0000313" key="2">
    <source>
        <dbReference type="EMBL" id="KFG89985.1"/>
    </source>
</evidence>
<sequence length="96" mass="10675">MPARTDETGRAFGPPRSFKRGDDTGAVQVSRYELEPLVGAGRITGAAVVWDRPLQTFFAQVFARSEDEPDENDHHLGGSEPGELSSRIRRYNARDE</sequence>
<dbReference type="AlphaFoldDB" id="A0A086P9B7"/>
<evidence type="ECO:0000256" key="1">
    <source>
        <dbReference type="SAM" id="MobiDB-lite"/>
    </source>
</evidence>
<feature type="region of interest" description="Disordered" evidence="1">
    <location>
        <begin position="1"/>
        <end position="24"/>
    </location>
</feature>
<comment type="caution">
    <text evidence="2">The sequence shown here is derived from an EMBL/GenBank/DDBJ whole genome shotgun (WGS) entry which is preliminary data.</text>
</comment>
<protein>
    <submittedName>
        <fullName evidence="2">Uncharacterized protein</fullName>
    </submittedName>
</protein>
<reference evidence="2" key="1">
    <citation type="submission" date="2014-08" db="EMBL/GenBank/DDBJ databases">
        <title>Draft genome sequences of Sphingobium herbicidovorans.</title>
        <authorList>
            <person name="Gan H.M."/>
            <person name="Gan H.Y."/>
            <person name="Savka M.A."/>
        </authorList>
    </citation>
    <scope>NUCLEOTIDE SEQUENCE [LARGE SCALE GENOMIC DNA]</scope>
    <source>
        <strain evidence="2">NBRC 16415</strain>
    </source>
</reference>
<evidence type="ECO:0000313" key="3">
    <source>
        <dbReference type="Proteomes" id="UP000024284"/>
    </source>
</evidence>
<feature type="compositionally biased region" description="Basic residues" evidence="1">
    <location>
        <begin position="87"/>
        <end position="96"/>
    </location>
</feature>
<feature type="region of interest" description="Disordered" evidence="1">
    <location>
        <begin position="65"/>
        <end position="96"/>
    </location>
</feature>
<proteinExistence type="predicted"/>
<dbReference type="Proteomes" id="UP000024284">
    <property type="component" value="Unassembled WGS sequence"/>
</dbReference>
<name>A0A086P9B7_SPHHM</name>
<accession>A0A086P9B7</accession>
<dbReference type="EMBL" id="JFZA02000018">
    <property type="protein sequence ID" value="KFG89985.1"/>
    <property type="molecule type" value="Genomic_DNA"/>
</dbReference>
<organism evidence="2 3">
    <name type="scientific">Sphingobium herbicidovorans (strain ATCC 700291 / DSM 11019 / CCUG 56400 / KCTC 2939 / LMG 18315 / NBRC 16415 / MH)</name>
    <name type="common">Sphingomonas herbicidovorans</name>
    <dbReference type="NCBI Taxonomy" id="1219045"/>
    <lineage>
        <taxon>Bacteria</taxon>
        <taxon>Pseudomonadati</taxon>
        <taxon>Pseudomonadota</taxon>
        <taxon>Alphaproteobacteria</taxon>
        <taxon>Sphingomonadales</taxon>
        <taxon>Sphingomonadaceae</taxon>
        <taxon>Sphingobium</taxon>
    </lineage>
</organism>
<dbReference type="PATRIC" id="fig|1219045.3.peg.2314"/>